<gene>
    <name evidence="2" type="ORF">SAMN04489807_0141</name>
</gene>
<evidence type="ECO:0000313" key="2">
    <source>
        <dbReference type="EMBL" id="SEB36153.1"/>
    </source>
</evidence>
<dbReference type="Gene3D" id="1.10.1070.20">
    <property type="match status" value="1"/>
</dbReference>
<proteinExistence type="predicted"/>
<feature type="region of interest" description="Disordered" evidence="1">
    <location>
        <begin position="23"/>
        <end position="43"/>
    </location>
</feature>
<accession>A0A1H4IQ96</accession>
<keyword evidence="3" id="KW-1185">Reference proteome</keyword>
<organism evidence="2 3">
    <name type="scientific">Microbacterium hydrocarbonoxydans</name>
    <dbReference type="NCBI Taxonomy" id="273678"/>
    <lineage>
        <taxon>Bacteria</taxon>
        <taxon>Bacillati</taxon>
        <taxon>Actinomycetota</taxon>
        <taxon>Actinomycetes</taxon>
        <taxon>Micrococcales</taxon>
        <taxon>Microbacteriaceae</taxon>
        <taxon>Microbacterium</taxon>
    </lineage>
</organism>
<sequence>MQRPPREDQRVGYRRVMPYQWDPLDLGESDLDADDPEEQMGSKEKNWVRVSGDDRRWLVKVARVDDRDGTVSGEDWAEWLVQHIANSVGVPTAHVRPAFFEGQRSTASRSMLRDDSERLIHGNELLSARFPDYDQSIRGENPGYTLSAIQGAVAGIPGPPELKTRLDAFDTIAGYLMCDALVAGRDRHHENWGVIRHEDERWMAPSFDHGNALGFQERDGKRSRLLGDYELFDRWVNRGTSQHFVGRPKLVDLAIDALRMSSPDARDYWLDHLQSFRAREVEAELGSTPHEVMSEVSRRFVISLLDTNRRRLLDGYSATPA</sequence>
<protein>
    <recommendedName>
        <fullName evidence="4">HipA-like C-terminal domain-containing protein</fullName>
    </recommendedName>
</protein>
<dbReference type="EMBL" id="FNSQ01000005">
    <property type="protein sequence ID" value="SEB36153.1"/>
    <property type="molecule type" value="Genomic_DNA"/>
</dbReference>
<dbReference type="Proteomes" id="UP000183750">
    <property type="component" value="Unassembled WGS sequence"/>
</dbReference>
<name>A0A1H4IQ96_9MICO</name>
<evidence type="ECO:0000313" key="3">
    <source>
        <dbReference type="Proteomes" id="UP000183750"/>
    </source>
</evidence>
<evidence type="ECO:0008006" key="4">
    <source>
        <dbReference type="Google" id="ProtNLM"/>
    </source>
</evidence>
<evidence type="ECO:0000256" key="1">
    <source>
        <dbReference type="SAM" id="MobiDB-lite"/>
    </source>
</evidence>
<dbReference type="AlphaFoldDB" id="A0A1H4IQ96"/>
<reference evidence="3" key="1">
    <citation type="submission" date="2016-10" db="EMBL/GenBank/DDBJ databases">
        <authorList>
            <person name="Varghese N."/>
            <person name="Submissions S."/>
        </authorList>
    </citation>
    <scope>NUCLEOTIDE SEQUENCE [LARGE SCALE GENOMIC DNA]</scope>
    <source>
        <strain evidence="3">DSM 16089</strain>
    </source>
</reference>
<feature type="compositionally biased region" description="Acidic residues" evidence="1">
    <location>
        <begin position="25"/>
        <end position="38"/>
    </location>
</feature>